<dbReference type="EMBL" id="CZRL01000097">
    <property type="protein sequence ID" value="CUS53271.1"/>
    <property type="molecule type" value="Genomic_DNA"/>
</dbReference>
<feature type="transmembrane region" description="Helical" evidence="6">
    <location>
        <begin position="166"/>
        <end position="188"/>
    </location>
</feature>
<feature type="transmembrane region" description="Helical" evidence="6">
    <location>
        <begin position="111"/>
        <end position="130"/>
    </location>
</feature>
<feature type="transmembrane region" description="Helical" evidence="6">
    <location>
        <begin position="410"/>
        <end position="431"/>
    </location>
</feature>
<feature type="transmembrane region" description="Helical" evidence="6">
    <location>
        <begin position="342"/>
        <end position="365"/>
    </location>
</feature>
<evidence type="ECO:0000256" key="5">
    <source>
        <dbReference type="ARBA" id="ARBA00023136"/>
    </source>
</evidence>
<keyword evidence="8" id="KW-0560">Oxidoreductase</keyword>
<feature type="transmembrane region" description="Helical" evidence="6">
    <location>
        <begin position="452"/>
        <end position="472"/>
    </location>
</feature>
<gene>
    <name evidence="8" type="ORF">MGWOODY_XGa1344</name>
</gene>
<dbReference type="PANTHER" id="PTHR42703">
    <property type="entry name" value="NADH DEHYDROGENASE"/>
    <property type="match status" value="1"/>
</dbReference>
<name>A0A160TWG0_9ZZZZ</name>
<sequence>MTLAQLPALQVILPLIAAPLCLLLRSGRLAWLLSILVSATALIIAVLLLRLVLENGTVIYTYGGWAAPWGIEYRVDIANAFVLAIVTSISTVVLLFSRVGASWEIKSSGQALFYTSYLLCLTGLLGMTVTGDAFNLFVFLEISSLSSYVLIAMGPDRRGLTAAYQYLIMGTIGATFILIAVGLLYMVTGTLNMADLANLLPALEQSRTVRVAFAFLTVGIGLKLAMFPLHLWLPNAYAYAPHVVSAFLAATATKVAVYVLVRFIYDVFGSSFAFDSMPLQFILVVLGAAAVLSGSTVAIFQHNIKRMLGYSSVAQIGYMILGISLASVSGLTATLVHLLNHALMKGGLFLALACMAFQLGGTRLVDLAGAGRRMPWTSAAFVVGGLSLIGVPLTAGFVSKWLLVVAVLEAGWWPVLIVIAVGSLLAVAYIWRVIEMIYFRSATNPDEHSEETHWSLLAPVWLLIVANVYFGLHTQWSVGVAQLAAQMLFGGQG</sequence>
<feature type="transmembrane region" description="Helical" evidence="6">
    <location>
        <begin position="208"/>
        <end position="231"/>
    </location>
</feature>
<evidence type="ECO:0000256" key="1">
    <source>
        <dbReference type="ARBA" id="ARBA00004651"/>
    </source>
</evidence>
<proteinExistence type="predicted"/>
<dbReference type="PRINTS" id="PR01437">
    <property type="entry name" value="NUOXDRDTASE4"/>
</dbReference>
<keyword evidence="4 6" id="KW-1133">Transmembrane helix</keyword>
<dbReference type="Pfam" id="PF00361">
    <property type="entry name" value="Proton_antipo_M"/>
    <property type="match status" value="1"/>
</dbReference>
<keyword evidence="8" id="KW-0830">Ubiquinone</keyword>
<dbReference type="EC" id="1.6.5.3" evidence="8"/>
<comment type="subcellular location">
    <subcellularLocation>
        <location evidence="1">Cell membrane</location>
        <topology evidence="1">Multi-pass membrane protein</topology>
    </subcellularLocation>
</comment>
<feature type="transmembrane region" description="Helical" evidence="6">
    <location>
        <begin position="277"/>
        <end position="300"/>
    </location>
</feature>
<feature type="domain" description="NADH:quinone oxidoreductase/Mrp antiporter transmembrane" evidence="7">
    <location>
        <begin position="132"/>
        <end position="425"/>
    </location>
</feature>
<evidence type="ECO:0000256" key="6">
    <source>
        <dbReference type="SAM" id="Phobius"/>
    </source>
</evidence>
<evidence type="ECO:0000256" key="3">
    <source>
        <dbReference type="ARBA" id="ARBA00022692"/>
    </source>
</evidence>
<evidence type="ECO:0000256" key="4">
    <source>
        <dbReference type="ARBA" id="ARBA00022989"/>
    </source>
</evidence>
<protein>
    <submittedName>
        <fullName evidence="8">NADH-ubiquinone oxidoreductase chain N</fullName>
        <ecNumber evidence="8">1.6.5.3</ecNumber>
    </submittedName>
</protein>
<accession>A0A160TWG0</accession>
<dbReference type="InterPro" id="IPR001750">
    <property type="entry name" value="ND/Mrp_TM"/>
</dbReference>
<keyword evidence="5 6" id="KW-0472">Membrane</keyword>
<feature type="transmembrane region" description="Helical" evidence="6">
    <location>
        <begin position="6"/>
        <end position="24"/>
    </location>
</feature>
<evidence type="ECO:0000256" key="2">
    <source>
        <dbReference type="ARBA" id="ARBA00022475"/>
    </source>
</evidence>
<evidence type="ECO:0000313" key="8">
    <source>
        <dbReference type="EMBL" id="CUS53271.1"/>
    </source>
</evidence>
<feature type="transmembrane region" description="Helical" evidence="6">
    <location>
        <begin position="312"/>
        <end position="336"/>
    </location>
</feature>
<feature type="transmembrane region" description="Helical" evidence="6">
    <location>
        <begin position="31"/>
        <end position="53"/>
    </location>
</feature>
<dbReference type="GO" id="GO:0042773">
    <property type="term" value="P:ATP synthesis coupled electron transport"/>
    <property type="evidence" value="ECO:0007669"/>
    <property type="project" value="InterPro"/>
</dbReference>
<keyword evidence="3 6" id="KW-0812">Transmembrane</keyword>
<evidence type="ECO:0000259" key="7">
    <source>
        <dbReference type="Pfam" id="PF00361"/>
    </source>
</evidence>
<dbReference type="AlphaFoldDB" id="A0A160TWG0"/>
<dbReference type="InterPro" id="IPR050586">
    <property type="entry name" value="CPA3_Na-H_Antiporter_D"/>
</dbReference>
<feature type="transmembrane region" description="Helical" evidence="6">
    <location>
        <begin position="377"/>
        <end position="398"/>
    </location>
</feature>
<dbReference type="InterPro" id="IPR003918">
    <property type="entry name" value="NADH_UbQ_OxRdtase"/>
</dbReference>
<feature type="transmembrane region" description="Helical" evidence="6">
    <location>
        <begin position="77"/>
        <end position="99"/>
    </location>
</feature>
<keyword evidence="2" id="KW-1003">Cell membrane</keyword>
<dbReference type="GO" id="GO:0005886">
    <property type="term" value="C:plasma membrane"/>
    <property type="evidence" value="ECO:0007669"/>
    <property type="project" value="UniProtKB-SubCell"/>
</dbReference>
<dbReference type="GO" id="GO:0016491">
    <property type="term" value="F:oxidoreductase activity"/>
    <property type="evidence" value="ECO:0007669"/>
    <property type="project" value="UniProtKB-KW"/>
</dbReference>
<feature type="transmembrane region" description="Helical" evidence="6">
    <location>
        <begin position="243"/>
        <end position="265"/>
    </location>
</feature>
<feature type="transmembrane region" description="Helical" evidence="6">
    <location>
        <begin position="136"/>
        <end position="154"/>
    </location>
</feature>
<reference evidence="8" key="1">
    <citation type="submission" date="2015-10" db="EMBL/GenBank/DDBJ databases">
        <authorList>
            <person name="Gilbert D.G."/>
        </authorList>
    </citation>
    <scope>NUCLEOTIDE SEQUENCE</scope>
</reference>
<dbReference type="GO" id="GO:0008137">
    <property type="term" value="F:NADH dehydrogenase (ubiquinone) activity"/>
    <property type="evidence" value="ECO:0007669"/>
    <property type="project" value="InterPro"/>
</dbReference>
<organism evidence="8">
    <name type="scientific">hydrothermal vent metagenome</name>
    <dbReference type="NCBI Taxonomy" id="652676"/>
    <lineage>
        <taxon>unclassified sequences</taxon>
        <taxon>metagenomes</taxon>
        <taxon>ecological metagenomes</taxon>
    </lineage>
</organism>
<dbReference type="PANTHER" id="PTHR42703:SF1">
    <property type="entry name" value="NA(+)_H(+) ANTIPORTER SUBUNIT D1"/>
    <property type="match status" value="1"/>
</dbReference>